<dbReference type="GO" id="GO:0002250">
    <property type="term" value="P:adaptive immune response"/>
    <property type="evidence" value="ECO:0007669"/>
    <property type="project" value="InterPro"/>
</dbReference>
<reference evidence="5" key="2">
    <citation type="journal article" date="2015" name="Fish Shellfish Immunol.">
        <title>Early steps in the European eel (Anguilla anguilla)-Vibrio vulnificus interaction in the gills: Role of the RtxA13 toxin.</title>
        <authorList>
            <person name="Callol A."/>
            <person name="Pajuelo D."/>
            <person name="Ebbesson L."/>
            <person name="Teles M."/>
            <person name="MacKenzie S."/>
            <person name="Amaro C."/>
        </authorList>
    </citation>
    <scope>NUCLEOTIDE SEQUENCE</scope>
</reference>
<dbReference type="InterPro" id="IPR013783">
    <property type="entry name" value="Ig-like_fold"/>
</dbReference>
<dbReference type="GO" id="GO:0016020">
    <property type="term" value="C:membrane"/>
    <property type="evidence" value="ECO:0007669"/>
    <property type="project" value="InterPro"/>
</dbReference>
<keyword evidence="2" id="KW-0472">Membrane</keyword>
<dbReference type="PANTHER" id="PTHR15343:SF1">
    <property type="entry name" value="CD7 ANTIGEN-LIKE"/>
    <property type="match status" value="1"/>
</dbReference>
<dbReference type="AlphaFoldDB" id="A0A0E9X504"/>
<proteinExistence type="predicted"/>
<feature type="compositionally biased region" description="Basic and acidic residues" evidence="1">
    <location>
        <begin position="254"/>
        <end position="264"/>
    </location>
</feature>
<organism evidence="5">
    <name type="scientific">Anguilla anguilla</name>
    <name type="common">European freshwater eel</name>
    <name type="synonym">Muraena anguilla</name>
    <dbReference type="NCBI Taxonomy" id="7936"/>
    <lineage>
        <taxon>Eukaryota</taxon>
        <taxon>Metazoa</taxon>
        <taxon>Chordata</taxon>
        <taxon>Craniata</taxon>
        <taxon>Vertebrata</taxon>
        <taxon>Euteleostomi</taxon>
        <taxon>Actinopterygii</taxon>
        <taxon>Neopterygii</taxon>
        <taxon>Teleostei</taxon>
        <taxon>Anguilliformes</taxon>
        <taxon>Anguillidae</taxon>
        <taxon>Anguilla</taxon>
    </lineage>
</organism>
<dbReference type="PROSITE" id="PS50835">
    <property type="entry name" value="IG_LIKE"/>
    <property type="match status" value="1"/>
</dbReference>
<keyword evidence="2" id="KW-1133">Transmembrane helix</keyword>
<dbReference type="GO" id="GO:0038023">
    <property type="term" value="F:signaling receptor activity"/>
    <property type="evidence" value="ECO:0007669"/>
    <property type="project" value="InterPro"/>
</dbReference>
<evidence type="ECO:0000313" key="5">
    <source>
        <dbReference type="EMBL" id="JAH97551.1"/>
    </source>
</evidence>
<name>A0A0E9X504_ANGAN</name>
<dbReference type="InterPro" id="IPR007110">
    <property type="entry name" value="Ig-like_dom"/>
</dbReference>
<dbReference type="SUPFAM" id="SSF48726">
    <property type="entry name" value="Immunoglobulin"/>
    <property type="match status" value="1"/>
</dbReference>
<dbReference type="Pfam" id="PF07686">
    <property type="entry name" value="V-set"/>
    <property type="match status" value="1"/>
</dbReference>
<dbReference type="PANTHER" id="PTHR15343">
    <property type="entry name" value="CD7"/>
    <property type="match status" value="1"/>
</dbReference>
<evidence type="ECO:0000256" key="1">
    <source>
        <dbReference type="SAM" id="MobiDB-lite"/>
    </source>
</evidence>
<feature type="signal peptide" evidence="3">
    <location>
        <begin position="1"/>
        <end position="16"/>
    </location>
</feature>
<feature type="transmembrane region" description="Helical" evidence="2">
    <location>
        <begin position="148"/>
        <end position="169"/>
    </location>
</feature>
<dbReference type="Gene3D" id="2.60.40.10">
    <property type="entry name" value="Immunoglobulins"/>
    <property type="match status" value="1"/>
</dbReference>
<accession>A0A0E9X504</accession>
<feature type="chain" id="PRO_5002435041" description="Ig-like domain-containing protein" evidence="3">
    <location>
        <begin position="17"/>
        <end position="264"/>
    </location>
</feature>
<dbReference type="EMBL" id="GBXM01011026">
    <property type="protein sequence ID" value="JAH97551.1"/>
    <property type="molecule type" value="Transcribed_RNA"/>
</dbReference>
<dbReference type="InterPro" id="IPR013106">
    <property type="entry name" value="Ig_V-set"/>
</dbReference>
<feature type="region of interest" description="Disordered" evidence="1">
    <location>
        <begin position="174"/>
        <end position="264"/>
    </location>
</feature>
<protein>
    <recommendedName>
        <fullName evidence="4">Ig-like domain-containing protein</fullName>
    </recommendedName>
</protein>
<evidence type="ECO:0000256" key="2">
    <source>
        <dbReference type="SAM" id="Phobius"/>
    </source>
</evidence>
<feature type="domain" description="Ig-like" evidence="4">
    <location>
        <begin position="12"/>
        <end position="120"/>
    </location>
</feature>
<keyword evidence="3" id="KW-0732">Signal</keyword>
<dbReference type="InterPro" id="IPR036179">
    <property type="entry name" value="Ig-like_dom_sf"/>
</dbReference>
<sequence length="264" mass="29241">MKTVTWMFLIIPLIFASQETLYLKKLEGESALFVCASEETGSHPIGLYLKRECTGPEREVMFFSESGPEGKPEDKERIQVLGDLSTIPVNVTISQLERRDSGLYFCEFVYAGESEDRVIRGKEEFFLFVDTVKIHEGLRCGCQNYPPLLYAISAAVGLLLLILLGLAASRCGKQCKRSKPQKPAPIYEEMNARQPAKRKSPPSPPGPRVSGGSRRLRVHQPSNQAPAGKPLREPPGKTAGFGSRCHRNGGQPVKSDRGPFRLPK</sequence>
<evidence type="ECO:0000259" key="4">
    <source>
        <dbReference type="PROSITE" id="PS50835"/>
    </source>
</evidence>
<evidence type="ECO:0000256" key="3">
    <source>
        <dbReference type="SAM" id="SignalP"/>
    </source>
</evidence>
<reference evidence="5" key="1">
    <citation type="submission" date="2014-11" db="EMBL/GenBank/DDBJ databases">
        <authorList>
            <person name="Amaro Gonzalez C."/>
        </authorList>
    </citation>
    <scope>NUCLEOTIDE SEQUENCE</scope>
</reference>
<dbReference type="InterPro" id="IPR039090">
    <property type="entry name" value="CD7"/>
</dbReference>
<keyword evidence="2" id="KW-0812">Transmembrane</keyword>